<feature type="transmembrane region" description="Helical" evidence="1">
    <location>
        <begin position="71"/>
        <end position="94"/>
    </location>
</feature>
<dbReference type="EMBL" id="BMXA01000002">
    <property type="protein sequence ID" value="GHA06042.1"/>
    <property type="molecule type" value="Genomic_DNA"/>
</dbReference>
<dbReference type="Proteomes" id="UP000614811">
    <property type="component" value="Unassembled WGS sequence"/>
</dbReference>
<evidence type="ECO:0000256" key="1">
    <source>
        <dbReference type="SAM" id="Phobius"/>
    </source>
</evidence>
<reference evidence="2" key="2">
    <citation type="submission" date="2020-09" db="EMBL/GenBank/DDBJ databases">
        <authorList>
            <person name="Sun Q."/>
            <person name="Kim S."/>
        </authorList>
    </citation>
    <scope>NUCLEOTIDE SEQUENCE</scope>
    <source>
        <strain evidence="2">KCTC 12711</strain>
    </source>
</reference>
<dbReference type="AlphaFoldDB" id="A0A918RQA5"/>
<evidence type="ECO:0008006" key="4">
    <source>
        <dbReference type="Google" id="ProtNLM"/>
    </source>
</evidence>
<proteinExistence type="predicted"/>
<evidence type="ECO:0000313" key="3">
    <source>
        <dbReference type="Proteomes" id="UP000614811"/>
    </source>
</evidence>
<gene>
    <name evidence="2" type="ORF">GCM10008090_14600</name>
</gene>
<keyword evidence="1" id="KW-0472">Membrane</keyword>
<feature type="transmembrane region" description="Helical" evidence="1">
    <location>
        <begin position="44"/>
        <end position="64"/>
    </location>
</feature>
<comment type="caution">
    <text evidence="2">The sequence shown here is derived from an EMBL/GenBank/DDBJ whole genome shotgun (WGS) entry which is preliminary data.</text>
</comment>
<name>A0A918RQA5_9GAMM</name>
<keyword evidence="1" id="KW-1133">Transmembrane helix</keyword>
<accession>A0A918RQA5</accession>
<keyword evidence="1" id="KW-0812">Transmembrane</keyword>
<reference evidence="2" key="1">
    <citation type="journal article" date="2014" name="Int. J. Syst. Evol. Microbiol.">
        <title>Complete genome sequence of Corynebacterium casei LMG S-19264T (=DSM 44701T), isolated from a smear-ripened cheese.</title>
        <authorList>
            <consortium name="US DOE Joint Genome Institute (JGI-PGF)"/>
            <person name="Walter F."/>
            <person name="Albersmeier A."/>
            <person name="Kalinowski J."/>
            <person name="Ruckert C."/>
        </authorList>
    </citation>
    <scope>NUCLEOTIDE SEQUENCE</scope>
    <source>
        <strain evidence="2">KCTC 12711</strain>
    </source>
</reference>
<protein>
    <recommendedName>
        <fullName evidence="4">Pilus assembly protein</fullName>
    </recommendedName>
</protein>
<organism evidence="2 3">
    <name type="scientific">Arenicella chitinivorans</name>
    <dbReference type="NCBI Taxonomy" id="1329800"/>
    <lineage>
        <taxon>Bacteria</taxon>
        <taxon>Pseudomonadati</taxon>
        <taxon>Pseudomonadota</taxon>
        <taxon>Gammaproteobacteria</taxon>
        <taxon>Arenicellales</taxon>
        <taxon>Arenicellaceae</taxon>
        <taxon>Arenicella</taxon>
    </lineage>
</organism>
<evidence type="ECO:0000313" key="2">
    <source>
        <dbReference type="EMBL" id="GHA06042.1"/>
    </source>
</evidence>
<keyword evidence="3" id="KW-1185">Reference proteome</keyword>
<feature type="transmembrane region" description="Helical" evidence="1">
    <location>
        <begin position="12"/>
        <end position="32"/>
    </location>
</feature>
<sequence length="242" mass="27101">MLKAKLKASLIRLVISGLLLIPLAVVSLTHWYPNELMWAGGIQGLKLISLVDIVLGPILTFIVYQRGKKGLLSDLIIIGCLQCICFALGSWALYDRRPVAIVLADDGVHILSNHTVRQYTLKLPESEPSPTLVFLELPSDSSTWGTIKFSTEFADGIPLSYRDDLYKPLTSISDIAFKERIDDIRNFSDYSKPSNRSETEHKNETQMPCFWIPMYSKDLKGETCFNKATGLVTLVSHPDSRP</sequence>